<reference evidence="8 9" key="1">
    <citation type="submission" date="2017-02" db="EMBL/GenBank/DDBJ databases">
        <authorList>
            <person name="Peterson S.W."/>
        </authorList>
    </citation>
    <scope>NUCLEOTIDE SEQUENCE [LARGE SCALE GENOMIC DNA]</scope>
    <source>
        <strain evidence="8">C6</strain>
    </source>
</reference>
<evidence type="ECO:0000313" key="7">
    <source>
        <dbReference type="EMBL" id="PZQ93565.1"/>
    </source>
</evidence>
<reference evidence="7 10" key="2">
    <citation type="submission" date="2017-11" db="EMBL/GenBank/DDBJ databases">
        <title>Infants hospitalized years apart are colonized by the same room-sourced microbial strains.</title>
        <authorList>
            <person name="Brooks B."/>
            <person name="Olm M.R."/>
            <person name="Firek B.A."/>
            <person name="Baker R."/>
            <person name="Thomas B.C."/>
            <person name="Morowitz M.J."/>
            <person name="Banfield J.F."/>
        </authorList>
    </citation>
    <scope>NUCLEOTIDE SEQUENCE [LARGE SCALE GENOMIC DNA]</scope>
    <source>
        <strain evidence="7">S2_003_000_R3_20</strain>
    </source>
</reference>
<evidence type="ECO:0000313" key="3">
    <source>
        <dbReference type="EMBL" id="GEK44020.1"/>
    </source>
</evidence>
<sequence length="74" mass="8036">MRSVICCISVLVMSTAFVGCGQSGTLHMPNDPNYDKRAKYLLYKDAASKPSAQKEDTAPVKQEFAAPSVETNQP</sequence>
<feature type="region of interest" description="Disordered" evidence="1">
    <location>
        <begin position="49"/>
        <end position="74"/>
    </location>
</feature>
<evidence type="ECO:0000256" key="1">
    <source>
        <dbReference type="SAM" id="MobiDB-lite"/>
    </source>
</evidence>
<accession>A0A0W8GYQ5</accession>
<dbReference type="EMBL" id="JAOCDR010000001">
    <property type="protein sequence ID" value="MDH0654790.1"/>
    <property type="molecule type" value="Genomic_DNA"/>
</dbReference>
<evidence type="ECO:0000313" key="6">
    <source>
        <dbReference type="EMBL" id="MDH0968620.1"/>
    </source>
</evidence>
<feature type="signal peptide" evidence="2">
    <location>
        <begin position="1"/>
        <end position="18"/>
    </location>
</feature>
<dbReference type="EMBL" id="JAOCBE010000001">
    <property type="protein sequence ID" value="MDH0968620.1"/>
    <property type="molecule type" value="Genomic_DNA"/>
</dbReference>
<dbReference type="Proteomes" id="UP001161099">
    <property type="component" value="Unassembled WGS sequence"/>
</dbReference>
<evidence type="ECO:0000313" key="5">
    <source>
        <dbReference type="EMBL" id="MDH0826454.1"/>
    </source>
</evidence>
<evidence type="ECO:0000256" key="2">
    <source>
        <dbReference type="SAM" id="SignalP"/>
    </source>
</evidence>
<dbReference type="RefSeq" id="WP_004982578.1">
    <property type="nucleotide sequence ID" value="NZ_BJUJ01000026.1"/>
</dbReference>
<dbReference type="GeneID" id="56339558"/>
<keyword evidence="2" id="KW-0732">Signal</keyword>
<dbReference type="Proteomes" id="UP000249282">
    <property type="component" value="Unassembled WGS sequence"/>
</dbReference>
<dbReference type="EMBL" id="QFQJ01000003">
    <property type="protein sequence ID" value="PZQ93565.1"/>
    <property type="molecule type" value="Genomic_DNA"/>
</dbReference>
<dbReference type="Proteomes" id="UP000321274">
    <property type="component" value="Unassembled WGS sequence"/>
</dbReference>
<dbReference type="Proteomes" id="UP000196240">
    <property type="component" value="Unassembled WGS sequence"/>
</dbReference>
<evidence type="ECO:0008006" key="12">
    <source>
        <dbReference type="Google" id="ProtNLM"/>
    </source>
</evidence>
<proteinExistence type="predicted"/>
<protein>
    <recommendedName>
        <fullName evidence="12">Lipoprotein</fullName>
    </recommendedName>
</protein>
<dbReference type="AlphaFoldDB" id="A0A0W8GYQ5"/>
<dbReference type="EMBL" id="JAOCCL010000016">
    <property type="protein sequence ID" value="MDH0826454.1"/>
    <property type="molecule type" value="Genomic_DNA"/>
</dbReference>
<dbReference type="PROSITE" id="PS51257">
    <property type="entry name" value="PROKAR_LIPOPROTEIN"/>
    <property type="match status" value="1"/>
</dbReference>
<evidence type="ECO:0000313" key="4">
    <source>
        <dbReference type="EMBL" id="MDH0654790.1"/>
    </source>
</evidence>
<organism evidence="7 10">
    <name type="scientific">Acinetobacter johnsonii</name>
    <dbReference type="NCBI Taxonomy" id="40214"/>
    <lineage>
        <taxon>Bacteria</taxon>
        <taxon>Pseudomonadati</taxon>
        <taxon>Pseudomonadota</taxon>
        <taxon>Gammaproteobacteria</taxon>
        <taxon>Moraxellales</taxon>
        <taxon>Moraxellaceae</taxon>
        <taxon>Acinetobacter</taxon>
    </lineage>
</organism>
<dbReference type="EMBL" id="FUUY01000007">
    <property type="protein sequence ID" value="SJX22673.1"/>
    <property type="molecule type" value="Genomic_DNA"/>
</dbReference>
<dbReference type="EMBL" id="BJUJ01000026">
    <property type="protein sequence ID" value="GEK44020.1"/>
    <property type="molecule type" value="Genomic_DNA"/>
</dbReference>
<reference evidence="4" key="4">
    <citation type="submission" date="2022-09" db="EMBL/GenBank/DDBJ databases">
        <title>Intensive care unit water sources are persistently colonized with multi-drug resistant bacteria and are the site of extensive horizontal gene transfer of antibiotic resistance genes.</title>
        <authorList>
            <person name="Diorio-Toth L."/>
        </authorList>
    </citation>
    <scope>NUCLEOTIDE SEQUENCE</scope>
    <source>
        <strain evidence="4">GD03851</strain>
        <strain evidence="5">GD03885</strain>
        <strain evidence="6">GD03920</strain>
    </source>
</reference>
<evidence type="ECO:0000313" key="8">
    <source>
        <dbReference type="EMBL" id="SJX22673.1"/>
    </source>
</evidence>
<evidence type="ECO:0000313" key="9">
    <source>
        <dbReference type="Proteomes" id="UP000196240"/>
    </source>
</evidence>
<evidence type="ECO:0000313" key="10">
    <source>
        <dbReference type="Proteomes" id="UP000249282"/>
    </source>
</evidence>
<dbReference type="Proteomes" id="UP001159915">
    <property type="component" value="Unassembled WGS sequence"/>
</dbReference>
<evidence type="ECO:0000313" key="11">
    <source>
        <dbReference type="Proteomes" id="UP000321274"/>
    </source>
</evidence>
<gene>
    <name evidence="8" type="ORF">ACNJC6_02324</name>
    <name evidence="3" type="ORF">AJO04nite_12780</name>
    <name evidence="7" type="ORF">DI542_01645</name>
    <name evidence="6" type="ORF">N5C10_04855</name>
    <name evidence="5" type="ORF">N5C97_08060</name>
    <name evidence="4" type="ORF">N5D11_01395</name>
</gene>
<feature type="chain" id="PRO_5014528372" description="Lipoprotein" evidence="2">
    <location>
        <begin position="19"/>
        <end position="74"/>
    </location>
</feature>
<reference evidence="3 11" key="3">
    <citation type="submission" date="2019-07" db="EMBL/GenBank/DDBJ databases">
        <title>Whole genome shotgun sequence of Acinetobacter johnsonii NBRC 102197.</title>
        <authorList>
            <person name="Hosoyama A."/>
            <person name="Uohara A."/>
            <person name="Ohji S."/>
            <person name="Ichikawa N."/>
        </authorList>
    </citation>
    <scope>NUCLEOTIDE SEQUENCE [LARGE SCALE GENOMIC DNA]</scope>
    <source>
        <strain evidence="3 11">NBRC 102197</strain>
    </source>
</reference>
<dbReference type="Proteomes" id="UP001160116">
    <property type="component" value="Unassembled WGS sequence"/>
</dbReference>
<name>A0A0W8GYQ5_ACIJO</name>